<protein>
    <submittedName>
        <fullName evidence="8">Uncharacterized membrane protein YckC, RDD family</fullName>
    </submittedName>
</protein>
<dbReference type="RefSeq" id="WP_076384321.1">
    <property type="nucleotide sequence ID" value="NZ_FTOI01000001.1"/>
</dbReference>
<keyword evidence="9" id="KW-1185">Reference proteome</keyword>
<evidence type="ECO:0000256" key="4">
    <source>
        <dbReference type="ARBA" id="ARBA00022989"/>
    </source>
</evidence>
<gene>
    <name evidence="8" type="ORF">SAMN05421789_101124</name>
</gene>
<proteinExistence type="predicted"/>
<evidence type="ECO:0000256" key="5">
    <source>
        <dbReference type="ARBA" id="ARBA00023136"/>
    </source>
</evidence>
<feature type="domain" description="RDD" evidence="7">
    <location>
        <begin position="17"/>
        <end position="127"/>
    </location>
</feature>
<dbReference type="Pfam" id="PF06271">
    <property type="entry name" value="RDD"/>
    <property type="match status" value="1"/>
</dbReference>
<feature type="transmembrane region" description="Helical" evidence="6">
    <location>
        <begin position="65"/>
        <end position="85"/>
    </location>
</feature>
<keyword evidence="4 6" id="KW-1133">Transmembrane helix</keyword>
<dbReference type="Proteomes" id="UP000185839">
    <property type="component" value="Unassembled WGS sequence"/>
</dbReference>
<dbReference type="STRING" id="713588.SAMN05421789_101124"/>
<dbReference type="OrthoDB" id="762068at2"/>
<feature type="transmembrane region" description="Helical" evidence="6">
    <location>
        <begin position="20"/>
        <end position="45"/>
    </location>
</feature>
<keyword evidence="2" id="KW-1003">Cell membrane</keyword>
<dbReference type="PANTHER" id="PTHR36115:SF4">
    <property type="entry name" value="MEMBRANE PROTEIN"/>
    <property type="match status" value="1"/>
</dbReference>
<evidence type="ECO:0000313" key="8">
    <source>
        <dbReference type="EMBL" id="SIS44516.1"/>
    </source>
</evidence>
<dbReference type="AlphaFoldDB" id="A0A1N7J5K0"/>
<evidence type="ECO:0000256" key="3">
    <source>
        <dbReference type="ARBA" id="ARBA00022692"/>
    </source>
</evidence>
<name>A0A1N7J5K0_9FLAO</name>
<keyword evidence="5 6" id="KW-0472">Membrane</keyword>
<dbReference type="GO" id="GO:0005886">
    <property type="term" value="C:plasma membrane"/>
    <property type="evidence" value="ECO:0007669"/>
    <property type="project" value="UniProtKB-SubCell"/>
</dbReference>
<accession>A0A1N7J5K0</accession>
<evidence type="ECO:0000313" key="9">
    <source>
        <dbReference type="Proteomes" id="UP000185839"/>
    </source>
</evidence>
<reference evidence="9" key="1">
    <citation type="submission" date="2017-01" db="EMBL/GenBank/DDBJ databases">
        <authorList>
            <person name="Varghese N."/>
            <person name="Submissions S."/>
        </authorList>
    </citation>
    <scope>NUCLEOTIDE SEQUENCE [LARGE SCALE GENOMIC DNA]</scope>
    <source>
        <strain evidence="9">DSM 23145</strain>
    </source>
</reference>
<comment type="subcellular location">
    <subcellularLocation>
        <location evidence="1">Cell membrane</location>
        <topology evidence="1">Multi-pass membrane protein</topology>
    </subcellularLocation>
</comment>
<evidence type="ECO:0000256" key="2">
    <source>
        <dbReference type="ARBA" id="ARBA00022475"/>
    </source>
</evidence>
<evidence type="ECO:0000256" key="6">
    <source>
        <dbReference type="SAM" id="Phobius"/>
    </source>
</evidence>
<organism evidence="8 9">
    <name type="scientific">Kaistella chaponensis</name>
    <dbReference type="NCBI Taxonomy" id="713588"/>
    <lineage>
        <taxon>Bacteria</taxon>
        <taxon>Pseudomonadati</taxon>
        <taxon>Bacteroidota</taxon>
        <taxon>Flavobacteriia</taxon>
        <taxon>Flavobacteriales</taxon>
        <taxon>Weeksellaceae</taxon>
        <taxon>Chryseobacterium group</taxon>
        <taxon>Kaistella</taxon>
    </lineage>
</organism>
<dbReference type="PANTHER" id="PTHR36115">
    <property type="entry name" value="PROLINE-RICH ANTIGEN HOMOLOG-RELATED"/>
    <property type="match status" value="1"/>
</dbReference>
<dbReference type="InterPro" id="IPR051791">
    <property type="entry name" value="Pra-immunoreactive"/>
</dbReference>
<dbReference type="InterPro" id="IPR010432">
    <property type="entry name" value="RDD"/>
</dbReference>
<evidence type="ECO:0000259" key="7">
    <source>
        <dbReference type="Pfam" id="PF06271"/>
    </source>
</evidence>
<sequence>MARTLQIVERNKAEKIYRLINYIIDLVVCAFMMWFFFLGFLLYQYFVLGTTIEESYDQANINNPLFERILILLLYGLLMFVMEAATKGRSLGKLITGTKVIKTDGSELIITDLLKRNFIRAVPFDQLSFVGNKGWHDHFSDTAVVRIKNFEKAKNLEIDMEMIGVKENL</sequence>
<dbReference type="EMBL" id="FTOI01000001">
    <property type="protein sequence ID" value="SIS44516.1"/>
    <property type="molecule type" value="Genomic_DNA"/>
</dbReference>
<keyword evidence="3 6" id="KW-0812">Transmembrane</keyword>
<evidence type="ECO:0000256" key="1">
    <source>
        <dbReference type="ARBA" id="ARBA00004651"/>
    </source>
</evidence>